<proteinExistence type="predicted"/>
<keyword evidence="4" id="KW-1185">Reference proteome</keyword>
<dbReference type="EMBL" id="JAODAN010000006">
    <property type="protein sequence ID" value="KAK1923671.1"/>
    <property type="molecule type" value="Genomic_DNA"/>
</dbReference>
<keyword evidence="2" id="KW-0472">Membrane</keyword>
<evidence type="ECO:0000313" key="4">
    <source>
        <dbReference type="Proteomes" id="UP001182556"/>
    </source>
</evidence>
<protein>
    <submittedName>
        <fullName evidence="3">ER protein Pkr1-domain-containing protein</fullName>
    </submittedName>
</protein>
<dbReference type="InterPro" id="IPR013945">
    <property type="entry name" value="Pkr1"/>
</dbReference>
<accession>A0AAD9CX36</accession>
<keyword evidence="2" id="KW-0812">Transmembrane</keyword>
<organism evidence="3 4">
    <name type="scientific">Papiliotrema laurentii</name>
    <name type="common">Cryptococcus laurentii</name>
    <dbReference type="NCBI Taxonomy" id="5418"/>
    <lineage>
        <taxon>Eukaryota</taxon>
        <taxon>Fungi</taxon>
        <taxon>Dikarya</taxon>
        <taxon>Basidiomycota</taxon>
        <taxon>Agaricomycotina</taxon>
        <taxon>Tremellomycetes</taxon>
        <taxon>Tremellales</taxon>
        <taxon>Rhynchogastremaceae</taxon>
        <taxon>Papiliotrema</taxon>
    </lineage>
</organism>
<evidence type="ECO:0000256" key="2">
    <source>
        <dbReference type="SAM" id="Phobius"/>
    </source>
</evidence>
<feature type="region of interest" description="Disordered" evidence="1">
    <location>
        <begin position="95"/>
        <end position="120"/>
    </location>
</feature>
<dbReference type="AlphaFoldDB" id="A0AAD9CX36"/>
<evidence type="ECO:0000256" key="1">
    <source>
        <dbReference type="SAM" id="MobiDB-lite"/>
    </source>
</evidence>
<dbReference type="PANTHER" id="PTHR28251">
    <property type="entry name" value="V-TYPE ATPASE ASSEMBLY FACTOR PKR1"/>
    <property type="match status" value="1"/>
</dbReference>
<dbReference type="Pfam" id="PF08636">
    <property type="entry name" value="Pkr1"/>
    <property type="match status" value="1"/>
</dbReference>
<dbReference type="PANTHER" id="PTHR28251:SF1">
    <property type="entry name" value="V-TYPE ATPASE ASSEMBLY FACTOR PKR1"/>
    <property type="match status" value="1"/>
</dbReference>
<keyword evidence="2" id="KW-1133">Transmembrane helix</keyword>
<name>A0AAD9CX36_PAPLA</name>
<gene>
    <name evidence="3" type="ORF">DB88DRAFT_492038</name>
</gene>
<comment type="caution">
    <text evidence="3">The sequence shown here is derived from an EMBL/GenBank/DDBJ whole genome shotgun (WGS) entry which is preliminary data.</text>
</comment>
<dbReference type="GO" id="GO:0070072">
    <property type="term" value="P:vacuolar proton-transporting V-type ATPase complex assembly"/>
    <property type="evidence" value="ECO:0007669"/>
    <property type="project" value="InterPro"/>
</dbReference>
<dbReference type="GO" id="GO:0005789">
    <property type="term" value="C:endoplasmic reticulum membrane"/>
    <property type="evidence" value="ECO:0007669"/>
    <property type="project" value="TreeGrafter"/>
</dbReference>
<dbReference type="Proteomes" id="UP001182556">
    <property type="component" value="Unassembled WGS sequence"/>
</dbReference>
<evidence type="ECO:0000313" key="3">
    <source>
        <dbReference type="EMBL" id="KAK1923671.1"/>
    </source>
</evidence>
<feature type="transmembrane region" description="Helical" evidence="2">
    <location>
        <begin position="38"/>
        <end position="60"/>
    </location>
</feature>
<reference evidence="3" key="1">
    <citation type="submission" date="2023-02" db="EMBL/GenBank/DDBJ databases">
        <title>Identification and recombinant expression of a fungal hydrolase from Papiliotrema laurentii that hydrolyzes apple cutin and clears colloidal polyester polyurethane.</title>
        <authorList>
            <consortium name="DOE Joint Genome Institute"/>
            <person name="Roman V.A."/>
            <person name="Bojanowski C."/>
            <person name="Crable B.R."/>
            <person name="Wagner D.N."/>
            <person name="Hung C.S."/>
            <person name="Nadeau L.J."/>
            <person name="Schratz L."/>
            <person name="Haridas S."/>
            <person name="Pangilinan J."/>
            <person name="Lipzen A."/>
            <person name="Na H."/>
            <person name="Yan M."/>
            <person name="Ng V."/>
            <person name="Grigoriev I.V."/>
            <person name="Spatafora J.W."/>
            <person name="Barlow D."/>
            <person name="Biffinger J."/>
            <person name="Kelley-Loughnane N."/>
            <person name="Varaljay V.A."/>
            <person name="Crookes-Goodson W.J."/>
        </authorList>
    </citation>
    <scope>NUCLEOTIDE SEQUENCE</scope>
    <source>
        <strain evidence="3">5307AH</strain>
    </source>
</reference>
<sequence>MVTSDSPSPPAEAHSSNEGQSFVGQLVKSVFEPGANQAAVLAMNVSFFLLLLTLAALAFLTSWNKHVLLLLGVTALLWASMLWFVMELTKVQTRPDNMPLMDGSTPEGSNTQPSETKKDQ</sequence>
<feature type="transmembrane region" description="Helical" evidence="2">
    <location>
        <begin position="67"/>
        <end position="86"/>
    </location>
</feature>